<dbReference type="Gene3D" id="1.25.10.10">
    <property type="entry name" value="Leucine-rich Repeat Variant"/>
    <property type="match status" value="1"/>
</dbReference>
<gene>
    <name evidence="3" type="ORF">METZ01_LOCUS89129</name>
</gene>
<evidence type="ECO:0000256" key="2">
    <source>
        <dbReference type="SAM" id="Phobius"/>
    </source>
</evidence>
<accession>A0A381V7C9</accession>
<proteinExistence type="predicted"/>
<evidence type="ECO:0000256" key="1">
    <source>
        <dbReference type="ARBA" id="ARBA00045876"/>
    </source>
</evidence>
<comment type="function">
    <text evidence="1">Catalyzes the hydroxylation of the N(6)-(4-aminobutyl)-L-lysine intermediate produced by deoxyhypusine synthase/DHPS on a critical lysine of the eukaryotic translation initiation factor 5A/eIF-5A. This is the second step of the post-translational modification of that lysine into an unusual amino acid residue named hypusine. Hypusination is unique to mature eIF-5A factor and is essential for its function.</text>
</comment>
<dbReference type="PANTHER" id="PTHR12697">
    <property type="entry name" value="PBS LYASE HEAT-LIKE PROTEIN"/>
    <property type="match status" value="1"/>
</dbReference>
<dbReference type="InterPro" id="IPR021133">
    <property type="entry name" value="HEAT_type_2"/>
</dbReference>
<dbReference type="InterPro" id="IPR016024">
    <property type="entry name" value="ARM-type_fold"/>
</dbReference>
<dbReference type="GO" id="GO:0016491">
    <property type="term" value="F:oxidoreductase activity"/>
    <property type="evidence" value="ECO:0007669"/>
    <property type="project" value="TreeGrafter"/>
</dbReference>
<protein>
    <recommendedName>
        <fullName evidence="4">HEAT repeat domain-containing protein</fullName>
    </recommendedName>
</protein>
<reference evidence="3" key="1">
    <citation type="submission" date="2018-05" db="EMBL/GenBank/DDBJ databases">
        <authorList>
            <person name="Lanie J.A."/>
            <person name="Ng W.-L."/>
            <person name="Kazmierczak K.M."/>
            <person name="Andrzejewski T.M."/>
            <person name="Davidsen T.M."/>
            <person name="Wayne K.J."/>
            <person name="Tettelin H."/>
            <person name="Glass J.I."/>
            <person name="Rusch D."/>
            <person name="Podicherti R."/>
            <person name="Tsui H.-C.T."/>
            <person name="Winkler M.E."/>
        </authorList>
    </citation>
    <scope>NUCLEOTIDE SEQUENCE</scope>
</reference>
<feature type="transmembrane region" description="Helical" evidence="2">
    <location>
        <begin position="18"/>
        <end position="40"/>
    </location>
</feature>
<evidence type="ECO:0000313" key="3">
    <source>
        <dbReference type="EMBL" id="SVA36275.1"/>
    </source>
</evidence>
<sequence>MAESTQQSQEKNSKVYTLYYAFFLIPLMITIFGVMFFFMFKVLTYETNSPHEYLTNVQIGSATKRWQSAFELSKLLSNPELVPLDSGFKNKMITVYKKSIHDDPMVRMYLALAMGRTGEQEFGPTLIEGLKDEDEGSRLAAIKALGILRYVPSVDKVKKFIQGSRSNEEKLAAAITLGSLGDTSVISELQNLLEDEEPNIRWDAAIALAKLGDISGNRIINNLLDRSYLNNFSEVDEEEKVQAILVAIQVSSQYPSDDFVTNLLKLATFDNNMKIRDIAIKTLDKTYNRKI</sequence>
<dbReference type="SUPFAM" id="SSF48371">
    <property type="entry name" value="ARM repeat"/>
    <property type="match status" value="1"/>
</dbReference>
<evidence type="ECO:0008006" key="4">
    <source>
        <dbReference type="Google" id="ProtNLM"/>
    </source>
</evidence>
<dbReference type="AlphaFoldDB" id="A0A381V7C9"/>
<name>A0A381V7C9_9ZZZZ</name>
<keyword evidence="2" id="KW-0812">Transmembrane</keyword>
<dbReference type="PANTHER" id="PTHR12697:SF5">
    <property type="entry name" value="DEOXYHYPUSINE HYDROXYLASE"/>
    <property type="match status" value="1"/>
</dbReference>
<dbReference type="SMART" id="SM00567">
    <property type="entry name" value="EZ_HEAT"/>
    <property type="match status" value="4"/>
</dbReference>
<dbReference type="InterPro" id="IPR011989">
    <property type="entry name" value="ARM-like"/>
</dbReference>
<keyword evidence="2" id="KW-0472">Membrane</keyword>
<dbReference type="PROSITE" id="PS50077">
    <property type="entry name" value="HEAT_REPEAT"/>
    <property type="match status" value="1"/>
</dbReference>
<dbReference type="Pfam" id="PF13646">
    <property type="entry name" value="HEAT_2"/>
    <property type="match status" value="1"/>
</dbReference>
<keyword evidence="2" id="KW-1133">Transmembrane helix</keyword>
<dbReference type="InterPro" id="IPR004155">
    <property type="entry name" value="PBS_lyase_HEAT"/>
</dbReference>
<dbReference type="EMBL" id="UINC01008052">
    <property type="protein sequence ID" value="SVA36275.1"/>
    <property type="molecule type" value="Genomic_DNA"/>
</dbReference>
<organism evidence="3">
    <name type="scientific">marine metagenome</name>
    <dbReference type="NCBI Taxonomy" id="408172"/>
    <lineage>
        <taxon>unclassified sequences</taxon>
        <taxon>metagenomes</taxon>
        <taxon>ecological metagenomes</taxon>
    </lineage>
</organism>